<dbReference type="SUPFAM" id="SSF82714">
    <property type="entry name" value="Multidrug efflux transporter AcrB TolC docking domain, DN and DC subdomains"/>
    <property type="match status" value="2"/>
</dbReference>
<feature type="transmembrane region" description="Helical" evidence="1">
    <location>
        <begin position="359"/>
        <end position="379"/>
    </location>
</feature>
<evidence type="ECO:0000313" key="2">
    <source>
        <dbReference type="EMBL" id="QIZ75995.1"/>
    </source>
</evidence>
<accession>A0A6H1UAA7</accession>
<dbReference type="InterPro" id="IPR027463">
    <property type="entry name" value="AcrB_DN_DC_subdom"/>
</dbReference>
<feature type="transmembrane region" description="Helical" evidence="1">
    <location>
        <begin position="1038"/>
        <end position="1061"/>
    </location>
</feature>
<name>A0A6H1UAA7_9GAMM</name>
<reference evidence="2 3" key="1">
    <citation type="submission" date="2020-04" db="EMBL/GenBank/DDBJ databases">
        <title>Ferrimonas sp. S7 isolated from sea water.</title>
        <authorList>
            <person name="Bae S.S."/>
            <person name="Baek K."/>
        </authorList>
    </citation>
    <scope>NUCLEOTIDE SEQUENCE [LARGE SCALE GENOMIC DNA]</scope>
    <source>
        <strain evidence="2 3">S7</strain>
    </source>
</reference>
<keyword evidence="3" id="KW-1185">Reference proteome</keyword>
<dbReference type="EMBL" id="CP051180">
    <property type="protein sequence ID" value="QIZ75995.1"/>
    <property type="molecule type" value="Genomic_DNA"/>
</dbReference>
<dbReference type="InterPro" id="IPR001036">
    <property type="entry name" value="Acrflvin-R"/>
</dbReference>
<dbReference type="SUPFAM" id="SSF82693">
    <property type="entry name" value="Multidrug efflux transporter AcrB pore domain, PN1, PN2, PC1 and PC2 subdomains"/>
    <property type="match status" value="3"/>
</dbReference>
<dbReference type="GO" id="GO:0005886">
    <property type="term" value="C:plasma membrane"/>
    <property type="evidence" value="ECO:0007669"/>
    <property type="project" value="TreeGrafter"/>
</dbReference>
<protein>
    <submittedName>
        <fullName evidence="2">Efflux RND transporter permease subunit</fullName>
    </submittedName>
</protein>
<keyword evidence="1" id="KW-0472">Membrane</keyword>
<dbReference type="Gene3D" id="3.30.2090.10">
    <property type="entry name" value="Multidrug efflux transporter AcrB TolC docking domain, DN and DC subdomains"/>
    <property type="match status" value="2"/>
</dbReference>
<dbReference type="PANTHER" id="PTHR32063:SF0">
    <property type="entry name" value="SWARMING MOTILITY PROTEIN SWRC"/>
    <property type="match status" value="1"/>
</dbReference>
<feature type="transmembrane region" description="Helical" evidence="1">
    <location>
        <begin position="461"/>
        <end position="488"/>
    </location>
</feature>
<feature type="transmembrane region" description="Helical" evidence="1">
    <location>
        <begin position="333"/>
        <end position="352"/>
    </location>
</feature>
<organism evidence="2 3">
    <name type="scientific">Ferrimonas lipolytica</name>
    <dbReference type="NCBI Taxonomy" id="2724191"/>
    <lineage>
        <taxon>Bacteria</taxon>
        <taxon>Pseudomonadati</taxon>
        <taxon>Pseudomonadota</taxon>
        <taxon>Gammaproteobacteria</taxon>
        <taxon>Alteromonadales</taxon>
        <taxon>Ferrimonadaceae</taxon>
        <taxon>Ferrimonas</taxon>
    </lineage>
</organism>
<dbReference type="Proteomes" id="UP000501602">
    <property type="component" value="Chromosome"/>
</dbReference>
<feature type="transmembrane region" description="Helical" evidence="1">
    <location>
        <begin position="1007"/>
        <end position="1026"/>
    </location>
</feature>
<dbReference type="Gene3D" id="1.20.1640.10">
    <property type="entry name" value="Multidrug efflux transporter AcrB transmembrane domain"/>
    <property type="match status" value="2"/>
</dbReference>
<gene>
    <name evidence="2" type="ORF">HER31_03305</name>
</gene>
<dbReference type="SUPFAM" id="SSF82866">
    <property type="entry name" value="Multidrug efflux transporter AcrB transmembrane domain"/>
    <property type="match status" value="2"/>
</dbReference>
<sequence>MSLIKTAIKRPVTVWMGILTLVLFGMVGFNRLPVTLLPEMNYPTLTVRTLYAGAAPAELEQLVSKPIEEAIGTVKGLRRLSSTSRSGLSDLQLEFNWGTNMDLAALDVREKLDAIQLPLDVDKPLILRFNPNLDPIMRLGIKSETDQLSELIALRTWADDELKRQLETIEGVASVRPAGGLVREIQIQLDQDKLAQLALTPAQVVERIGAENINLSAGKLNQGSKELLVRTLNQFNSVEELANIIIYREDARQLRLNDIALVVDGYAERTDISRVDGANAVEIAIYKEGDANVVAVAKAVKAKLEQLKQKQQLKPLEILYDQSEFVAGAVKEVTNAALLGAALAMLVIFLFLRQLKPTLIISLTIPVSVIATFNLMYFSGISLNLMSLGGIALAVGLLVDNAIVVLENIDRHKHLPPPEAAEQGTAEVATAITASTLTTLAVFVPLLFVEGVAGALFGDQALTVAFALVASLLIALTAIPMLAGQAKWRWPTITKVSKTPTPVSGRNKLIHYGSTVASFPFTLLFQWLPGALLFALLWLATVISKMLSLLFKPVDWLFNRGYRAIEWFYPRLLGAALKQRALTLLLALVFTASAGWIAPRLGMELIPAMNQGEFYLDLHLPPGTEVQQTDRVLAQLAQTVLPLKGVAHAYSQAGSASQMASSSSRNGENWGRLQVVLNDSTQQAAVMAALRQHARTIPDLESELKQPQLLSFKQPIAIEISGYDLAQLRRASHRIATALTNDGRFSDISNSLRDGQPELAIRFDHARLAALGLTAPQVAQQVATMVGGSLASRYTLADRKIDIQVRALQQQRDQIDDISALVINPNSSRPIPLAAVATIIESVGPAAISRIDQQRVTIISAGINYGSLSEGVAHAKQLLAQLPLAPGLELNFGGQNEEMEQSSQSLYIALGLAMFLVYIVMASQFESFRQPLLILAAVPMALAGSVFGLWLTGTQLSVLVFIGFIMLCGIVVNNAIVLLDRINQLRLQQLSLVDAIEQAAANRLRPIIMTTLTTILGLLPMLIGFGDGAELRAPMAMTVIFGLGLATILTLVVLPVLYATFITKELRHD</sequence>
<evidence type="ECO:0000256" key="1">
    <source>
        <dbReference type="SAM" id="Phobius"/>
    </source>
</evidence>
<feature type="transmembrane region" description="Helical" evidence="1">
    <location>
        <begin position="428"/>
        <end position="449"/>
    </location>
</feature>
<proteinExistence type="predicted"/>
<feature type="transmembrane region" description="Helical" evidence="1">
    <location>
        <begin position="906"/>
        <end position="925"/>
    </location>
</feature>
<dbReference type="Gene3D" id="3.30.70.1430">
    <property type="entry name" value="Multidrug efflux transporter AcrB pore domain"/>
    <property type="match status" value="2"/>
</dbReference>
<dbReference type="Pfam" id="PF00873">
    <property type="entry name" value="ACR_tran"/>
    <property type="match status" value="2"/>
</dbReference>
<dbReference type="RefSeq" id="WP_168659256.1">
    <property type="nucleotide sequence ID" value="NZ_CP051180.1"/>
</dbReference>
<feature type="transmembrane region" description="Helical" evidence="1">
    <location>
        <begin position="581"/>
        <end position="598"/>
    </location>
</feature>
<keyword evidence="1" id="KW-0812">Transmembrane</keyword>
<dbReference type="PANTHER" id="PTHR32063">
    <property type="match status" value="1"/>
</dbReference>
<dbReference type="KEGG" id="fes:HER31_03305"/>
<dbReference type="GO" id="GO:0042910">
    <property type="term" value="F:xenobiotic transmembrane transporter activity"/>
    <property type="evidence" value="ECO:0007669"/>
    <property type="project" value="TreeGrafter"/>
</dbReference>
<evidence type="ECO:0000313" key="3">
    <source>
        <dbReference type="Proteomes" id="UP000501602"/>
    </source>
</evidence>
<feature type="transmembrane region" description="Helical" evidence="1">
    <location>
        <begin position="932"/>
        <end position="952"/>
    </location>
</feature>
<feature type="transmembrane region" description="Helical" evidence="1">
    <location>
        <begin position="958"/>
        <end position="979"/>
    </location>
</feature>
<keyword evidence="1" id="KW-1133">Transmembrane helix</keyword>
<dbReference type="AlphaFoldDB" id="A0A6H1UAA7"/>
<feature type="transmembrane region" description="Helical" evidence="1">
    <location>
        <begin position="12"/>
        <end position="29"/>
    </location>
</feature>
<dbReference type="PRINTS" id="PR00702">
    <property type="entry name" value="ACRIFLAVINRP"/>
</dbReference>